<reference evidence="4" key="1">
    <citation type="submission" date="2017-05" db="EMBL/GenBank/DDBJ databases">
        <authorList>
            <person name="Ray J."/>
            <person name="Price M."/>
            <person name="Deutschbauer A."/>
        </authorList>
    </citation>
    <scope>NUCLEOTIDE SEQUENCE [LARGE SCALE GENOMIC DNA]</scope>
    <source>
        <strain evidence="4">DSM 19842</strain>
    </source>
</reference>
<dbReference type="KEGG" id="pact:CA264_14115"/>
<evidence type="ECO:0000313" key="4">
    <source>
        <dbReference type="Proteomes" id="UP000266292"/>
    </source>
</evidence>
<evidence type="ECO:0000259" key="2">
    <source>
        <dbReference type="Pfam" id="PF01738"/>
    </source>
</evidence>
<organism evidence="3 4">
    <name type="scientific">Pontibacter actiniarum</name>
    <dbReference type="NCBI Taxonomy" id="323450"/>
    <lineage>
        <taxon>Bacteria</taxon>
        <taxon>Pseudomonadati</taxon>
        <taxon>Bacteroidota</taxon>
        <taxon>Cytophagia</taxon>
        <taxon>Cytophagales</taxon>
        <taxon>Hymenobacteraceae</taxon>
        <taxon>Pontibacter</taxon>
    </lineage>
</organism>
<proteinExistence type="predicted"/>
<dbReference type="RefSeq" id="WP_025608050.1">
    <property type="nucleotide sequence ID" value="NZ_CP021235.1"/>
</dbReference>
<name>A0A1X9YU95_9BACT</name>
<keyword evidence="4" id="KW-1185">Reference proteome</keyword>
<dbReference type="PANTHER" id="PTHR22946:SF9">
    <property type="entry name" value="POLYKETIDE TRANSFERASE AF380"/>
    <property type="match status" value="1"/>
</dbReference>
<dbReference type="GO" id="GO:0052689">
    <property type="term" value="F:carboxylic ester hydrolase activity"/>
    <property type="evidence" value="ECO:0007669"/>
    <property type="project" value="UniProtKB-ARBA"/>
</dbReference>
<evidence type="ECO:0000313" key="3">
    <source>
        <dbReference type="EMBL" id="ARS36476.1"/>
    </source>
</evidence>
<dbReference type="SUPFAM" id="SSF53474">
    <property type="entry name" value="alpha/beta-Hydrolases"/>
    <property type="match status" value="1"/>
</dbReference>
<dbReference type="Gene3D" id="3.40.50.1820">
    <property type="entry name" value="alpha/beta hydrolase"/>
    <property type="match status" value="1"/>
</dbReference>
<dbReference type="Pfam" id="PF01738">
    <property type="entry name" value="DLH"/>
    <property type="match status" value="1"/>
</dbReference>
<sequence length="228" mass="25154">MTNYNTFNDSVRIDVQGVSLVGDLAIPEGAFGLIIFSHGSGSSRLSPRNRFVAEHLQRSGFATLLFDLLTEEEDQDTRNRFDIPKLTQRLIDTTYWVQKDPRTQDLNIGFFGASTGAASAIGAAAGEGPDIIKAVVSRGGRPDLADTVLPDLMVPTLLIVGGKDESVLEMNMQAQNQMRCIKDLELVPDATHLFEEPGALEMAAQLATDWFRKYLKPDKQQPLHQNRP</sequence>
<dbReference type="PANTHER" id="PTHR22946">
    <property type="entry name" value="DIENELACTONE HYDROLASE DOMAIN-CONTAINING PROTEIN-RELATED"/>
    <property type="match status" value="1"/>
</dbReference>
<dbReference type="OrthoDB" id="9810066at2"/>
<dbReference type="STRING" id="709015.GCA_000472485_02864"/>
<feature type="domain" description="Dienelactone hydrolase" evidence="2">
    <location>
        <begin position="26"/>
        <end position="200"/>
    </location>
</feature>
<dbReference type="Proteomes" id="UP000266292">
    <property type="component" value="Chromosome"/>
</dbReference>
<protein>
    <submittedName>
        <fullName evidence="3">Hydrolase</fullName>
    </submittedName>
</protein>
<evidence type="ECO:0000256" key="1">
    <source>
        <dbReference type="ARBA" id="ARBA00022801"/>
    </source>
</evidence>
<dbReference type="AlphaFoldDB" id="A0A1X9YU95"/>
<dbReference type="InterPro" id="IPR050261">
    <property type="entry name" value="FrsA_esterase"/>
</dbReference>
<dbReference type="EMBL" id="CP021235">
    <property type="protein sequence ID" value="ARS36476.1"/>
    <property type="molecule type" value="Genomic_DNA"/>
</dbReference>
<gene>
    <name evidence="3" type="ORF">CA264_14115</name>
</gene>
<keyword evidence="1 3" id="KW-0378">Hydrolase</keyword>
<accession>A0A1X9YU95</accession>
<dbReference type="InterPro" id="IPR029058">
    <property type="entry name" value="AB_hydrolase_fold"/>
</dbReference>
<dbReference type="InterPro" id="IPR002925">
    <property type="entry name" value="Dienelactn_hydro"/>
</dbReference>